<dbReference type="Proteomes" id="UP000233837">
    <property type="component" value="Unassembled WGS sequence"/>
</dbReference>
<proteinExistence type="predicted"/>
<reference evidence="1 2" key="1">
    <citation type="journal article" date="2016" name="Sci. Rep.">
        <title>The Dendrobium catenatum Lindl. genome sequence provides insights into polysaccharide synthase, floral development and adaptive evolution.</title>
        <authorList>
            <person name="Zhang G.Q."/>
            <person name="Xu Q."/>
            <person name="Bian C."/>
            <person name="Tsai W.C."/>
            <person name="Yeh C.M."/>
            <person name="Liu K.W."/>
            <person name="Yoshida K."/>
            <person name="Zhang L.S."/>
            <person name="Chang S.B."/>
            <person name="Chen F."/>
            <person name="Shi Y."/>
            <person name="Su Y.Y."/>
            <person name="Zhang Y.Q."/>
            <person name="Chen L.J."/>
            <person name="Yin Y."/>
            <person name="Lin M."/>
            <person name="Huang H."/>
            <person name="Deng H."/>
            <person name="Wang Z.W."/>
            <person name="Zhu S.L."/>
            <person name="Zhao X."/>
            <person name="Deng C."/>
            <person name="Niu S.C."/>
            <person name="Huang J."/>
            <person name="Wang M."/>
            <person name="Liu G.H."/>
            <person name="Yang H.J."/>
            <person name="Xiao X.J."/>
            <person name="Hsiao Y.Y."/>
            <person name="Wu W.L."/>
            <person name="Chen Y.Y."/>
            <person name="Mitsuda N."/>
            <person name="Ohme-Takagi M."/>
            <person name="Luo Y.B."/>
            <person name="Van de Peer Y."/>
            <person name="Liu Z.J."/>
        </authorList>
    </citation>
    <scope>NUCLEOTIDE SEQUENCE [LARGE SCALE GENOMIC DNA]</scope>
    <source>
        <tissue evidence="1">The whole plant</tissue>
    </source>
</reference>
<keyword evidence="2" id="KW-1185">Reference proteome</keyword>
<name>A0A2I0XDL0_9ASPA</name>
<evidence type="ECO:0000313" key="1">
    <source>
        <dbReference type="EMBL" id="PKU85992.1"/>
    </source>
</evidence>
<sequence>MQEREREGSSGYFVQMGESKIERGNRMGLFRELEGDGRSGFEGEIVGSFELLSQRFCQLGEMGSFVRTESRGFGFLELLRSGEAILLCVRMDRSSGAVHEMNRKRGELLGETDRGQFGN</sequence>
<dbReference type="AlphaFoldDB" id="A0A2I0XDL0"/>
<evidence type="ECO:0000313" key="2">
    <source>
        <dbReference type="Proteomes" id="UP000233837"/>
    </source>
</evidence>
<reference evidence="1 2" key="2">
    <citation type="journal article" date="2017" name="Nature">
        <title>The Apostasia genome and the evolution of orchids.</title>
        <authorList>
            <person name="Zhang G.Q."/>
            <person name="Liu K.W."/>
            <person name="Li Z."/>
            <person name="Lohaus R."/>
            <person name="Hsiao Y.Y."/>
            <person name="Niu S.C."/>
            <person name="Wang J.Y."/>
            <person name="Lin Y.C."/>
            <person name="Xu Q."/>
            <person name="Chen L.J."/>
            <person name="Yoshida K."/>
            <person name="Fujiwara S."/>
            <person name="Wang Z.W."/>
            <person name="Zhang Y.Q."/>
            <person name="Mitsuda N."/>
            <person name="Wang M."/>
            <person name="Liu G.H."/>
            <person name="Pecoraro L."/>
            <person name="Huang H.X."/>
            <person name="Xiao X.J."/>
            <person name="Lin M."/>
            <person name="Wu X.Y."/>
            <person name="Wu W.L."/>
            <person name="Chen Y.Y."/>
            <person name="Chang S.B."/>
            <person name="Sakamoto S."/>
            <person name="Ohme-Takagi M."/>
            <person name="Yagi M."/>
            <person name="Zeng S.J."/>
            <person name="Shen C.Y."/>
            <person name="Yeh C.M."/>
            <person name="Luo Y.B."/>
            <person name="Tsai W.C."/>
            <person name="Van de Peer Y."/>
            <person name="Liu Z.J."/>
        </authorList>
    </citation>
    <scope>NUCLEOTIDE SEQUENCE [LARGE SCALE GENOMIC DNA]</scope>
    <source>
        <tissue evidence="1">The whole plant</tissue>
    </source>
</reference>
<gene>
    <name evidence="1" type="ORF">MA16_Dca001823</name>
</gene>
<dbReference type="EMBL" id="KZ501954">
    <property type="protein sequence ID" value="PKU85992.1"/>
    <property type="molecule type" value="Genomic_DNA"/>
</dbReference>
<organism evidence="1 2">
    <name type="scientific">Dendrobium catenatum</name>
    <dbReference type="NCBI Taxonomy" id="906689"/>
    <lineage>
        <taxon>Eukaryota</taxon>
        <taxon>Viridiplantae</taxon>
        <taxon>Streptophyta</taxon>
        <taxon>Embryophyta</taxon>
        <taxon>Tracheophyta</taxon>
        <taxon>Spermatophyta</taxon>
        <taxon>Magnoliopsida</taxon>
        <taxon>Liliopsida</taxon>
        <taxon>Asparagales</taxon>
        <taxon>Orchidaceae</taxon>
        <taxon>Epidendroideae</taxon>
        <taxon>Malaxideae</taxon>
        <taxon>Dendrobiinae</taxon>
        <taxon>Dendrobium</taxon>
    </lineage>
</organism>
<accession>A0A2I0XDL0</accession>
<protein>
    <submittedName>
        <fullName evidence="1">Uncharacterized protein</fullName>
    </submittedName>
</protein>